<dbReference type="SUPFAM" id="SSF109604">
    <property type="entry name" value="HD-domain/PDEase-like"/>
    <property type="match status" value="1"/>
</dbReference>
<name>A0A6H1ZUI3_9ZZZZ</name>
<accession>A0A6H1ZUI3</accession>
<dbReference type="EMBL" id="MT144238">
    <property type="protein sequence ID" value="QJA51122.1"/>
    <property type="molecule type" value="Genomic_DNA"/>
</dbReference>
<dbReference type="InterPro" id="IPR006674">
    <property type="entry name" value="HD_domain"/>
</dbReference>
<dbReference type="AlphaFoldDB" id="A0A6H1ZUI3"/>
<organism evidence="2">
    <name type="scientific">viral metagenome</name>
    <dbReference type="NCBI Taxonomy" id="1070528"/>
    <lineage>
        <taxon>unclassified sequences</taxon>
        <taxon>metagenomes</taxon>
        <taxon>organismal metagenomes</taxon>
    </lineage>
</organism>
<protein>
    <submittedName>
        <fullName evidence="2">Putative HD domain-containing protein</fullName>
    </submittedName>
</protein>
<reference evidence="2" key="1">
    <citation type="submission" date="2020-03" db="EMBL/GenBank/DDBJ databases">
        <title>The deep terrestrial virosphere.</title>
        <authorList>
            <person name="Holmfeldt K."/>
            <person name="Nilsson E."/>
            <person name="Simone D."/>
            <person name="Lopez-Fernandez M."/>
            <person name="Wu X."/>
            <person name="de Brujin I."/>
            <person name="Lundin D."/>
            <person name="Andersson A."/>
            <person name="Bertilsson S."/>
            <person name="Dopson M."/>
        </authorList>
    </citation>
    <scope>NUCLEOTIDE SEQUENCE</scope>
    <source>
        <strain evidence="2">TM448A01987</strain>
    </source>
</reference>
<dbReference type="Pfam" id="PF01966">
    <property type="entry name" value="HD"/>
    <property type="match status" value="1"/>
</dbReference>
<evidence type="ECO:0000313" key="2">
    <source>
        <dbReference type="EMBL" id="QJA51122.1"/>
    </source>
</evidence>
<sequence length="190" mass="21571">MKISDQILDLWDKVNRGGIDNLKEWLCNKSDFFTAPCSTEFHLAVPGGLAQHSLNVLELLRAKVEFYGMKTSKETQIICALGHDLCKANFYVKGKKNVKENGQWREKEIFIVKDQFPMGHGEKSVSILQDFISLTPDEKLAIRWHMCAFDAGIHFNYPNGFPFREASKNPLVVLLFTADYEASQIVEAGQ</sequence>
<feature type="domain" description="HD" evidence="1">
    <location>
        <begin position="50"/>
        <end position="180"/>
    </location>
</feature>
<proteinExistence type="predicted"/>
<dbReference type="Gene3D" id="1.10.3210.10">
    <property type="entry name" value="Hypothetical protein af1432"/>
    <property type="match status" value="1"/>
</dbReference>
<evidence type="ECO:0000259" key="1">
    <source>
        <dbReference type="Pfam" id="PF01966"/>
    </source>
</evidence>
<gene>
    <name evidence="2" type="ORF">TM448A01987_0010</name>
</gene>